<dbReference type="Proteomes" id="UP000176868">
    <property type="component" value="Unassembled WGS sequence"/>
</dbReference>
<evidence type="ECO:0000313" key="3">
    <source>
        <dbReference type="Proteomes" id="UP000176868"/>
    </source>
</evidence>
<proteinExistence type="predicted"/>
<gene>
    <name evidence="2" type="ORF">A2544_02135</name>
</gene>
<accession>A0A1G2V927</accession>
<organism evidence="2 3">
    <name type="scientific">Candidatus Zambryskibacteria bacterium RIFOXYD2_FULL_43_10</name>
    <dbReference type="NCBI Taxonomy" id="1802782"/>
    <lineage>
        <taxon>Bacteria</taxon>
        <taxon>Candidatus Zambryskiibacteriota</taxon>
    </lineage>
</organism>
<protein>
    <submittedName>
        <fullName evidence="2">Uncharacterized protein</fullName>
    </submittedName>
</protein>
<dbReference type="EMBL" id="MHWZ01000005">
    <property type="protein sequence ID" value="OHB18144.1"/>
    <property type="molecule type" value="Genomic_DNA"/>
</dbReference>
<feature type="transmembrane region" description="Helical" evidence="1">
    <location>
        <begin position="33"/>
        <end position="55"/>
    </location>
</feature>
<comment type="caution">
    <text evidence="2">The sequence shown here is derived from an EMBL/GenBank/DDBJ whole genome shotgun (WGS) entry which is preliminary data.</text>
</comment>
<keyword evidence="1" id="KW-0472">Membrane</keyword>
<reference evidence="2 3" key="1">
    <citation type="journal article" date="2016" name="Nat. Commun.">
        <title>Thousands of microbial genomes shed light on interconnected biogeochemical processes in an aquifer system.</title>
        <authorList>
            <person name="Anantharaman K."/>
            <person name="Brown C.T."/>
            <person name="Hug L.A."/>
            <person name="Sharon I."/>
            <person name="Castelle C.J."/>
            <person name="Probst A.J."/>
            <person name="Thomas B.C."/>
            <person name="Singh A."/>
            <person name="Wilkins M.J."/>
            <person name="Karaoz U."/>
            <person name="Brodie E.L."/>
            <person name="Williams K.H."/>
            <person name="Hubbard S.S."/>
            <person name="Banfield J.F."/>
        </authorList>
    </citation>
    <scope>NUCLEOTIDE SEQUENCE [LARGE SCALE GENOMIC DNA]</scope>
</reference>
<keyword evidence="1" id="KW-0812">Transmembrane</keyword>
<keyword evidence="1" id="KW-1133">Transmembrane helix</keyword>
<evidence type="ECO:0000256" key="1">
    <source>
        <dbReference type="SAM" id="Phobius"/>
    </source>
</evidence>
<name>A0A1G2V927_9BACT</name>
<sequence>MNPEEKVLLERTLKLSEENNQILRKLQRRVRWAVLWGFIKIAIIIVPLVAGYLYLQPFLEQAMENYNGLRELINITR</sequence>
<dbReference type="STRING" id="1802782.A2544_02135"/>
<dbReference type="AlphaFoldDB" id="A0A1G2V927"/>
<evidence type="ECO:0000313" key="2">
    <source>
        <dbReference type="EMBL" id="OHB18144.1"/>
    </source>
</evidence>